<dbReference type="PATRIC" id="fig|1618566.3.peg.219"/>
<dbReference type="Pfam" id="PF00579">
    <property type="entry name" value="tRNA-synt_1b"/>
    <property type="match status" value="1"/>
</dbReference>
<dbReference type="GO" id="GO:0005829">
    <property type="term" value="C:cytosol"/>
    <property type="evidence" value="ECO:0007669"/>
    <property type="project" value="TreeGrafter"/>
</dbReference>
<dbReference type="Gene3D" id="3.40.50.620">
    <property type="entry name" value="HUPs"/>
    <property type="match status" value="1"/>
</dbReference>
<keyword evidence="6 10" id="KW-0030">Aminoacyl-tRNA synthetase</keyword>
<keyword evidence="5 10" id="KW-0648">Protein biosynthesis</keyword>
<protein>
    <recommendedName>
        <fullName evidence="1 8">Tyrosine--tRNA ligase</fullName>
        <ecNumber evidence="1 8">6.1.1.1</ecNumber>
    </recommendedName>
</protein>
<evidence type="ECO:0000313" key="12">
    <source>
        <dbReference type="EMBL" id="KKP45207.1"/>
    </source>
</evidence>
<evidence type="ECO:0000256" key="6">
    <source>
        <dbReference type="ARBA" id="ARBA00023146"/>
    </source>
</evidence>
<dbReference type="InterPro" id="IPR014729">
    <property type="entry name" value="Rossmann-like_a/b/a_fold"/>
</dbReference>
<comment type="similarity">
    <text evidence="10">Belongs to the class-I aminoacyl-tRNA synthetase family.</text>
</comment>
<dbReference type="Gene3D" id="1.10.240.10">
    <property type="entry name" value="Tyrosyl-Transfer RNA Synthetase"/>
    <property type="match status" value="1"/>
</dbReference>
<keyword evidence="4 10" id="KW-0067">ATP-binding</keyword>
<dbReference type="PROSITE" id="PS50889">
    <property type="entry name" value="S4"/>
    <property type="match status" value="1"/>
</dbReference>
<dbReference type="CDD" id="cd00805">
    <property type="entry name" value="TyrRS_core"/>
    <property type="match status" value="1"/>
</dbReference>
<dbReference type="EC" id="6.1.1.1" evidence="1 8"/>
<gene>
    <name evidence="12" type="ORF">UR35_C0002G0040</name>
</gene>
<dbReference type="GO" id="GO:0006437">
    <property type="term" value="P:tyrosyl-tRNA aminoacylation"/>
    <property type="evidence" value="ECO:0007669"/>
    <property type="project" value="UniProtKB-UniRule"/>
</dbReference>
<dbReference type="EMBL" id="LBOW01000002">
    <property type="protein sequence ID" value="KKP45207.1"/>
    <property type="molecule type" value="Genomic_DNA"/>
</dbReference>
<dbReference type="InterPro" id="IPR002942">
    <property type="entry name" value="S4_RNA-bd"/>
</dbReference>
<dbReference type="Proteomes" id="UP000034778">
    <property type="component" value="Unassembled WGS sequence"/>
</dbReference>
<evidence type="ECO:0000256" key="4">
    <source>
        <dbReference type="ARBA" id="ARBA00022840"/>
    </source>
</evidence>
<keyword evidence="2 10" id="KW-0436">Ligase</keyword>
<dbReference type="InterPro" id="IPR024088">
    <property type="entry name" value="Tyr-tRNA-ligase_bac-type"/>
</dbReference>
<evidence type="ECO:0000256" key="8">
    <source>
        <dbReference type="NCBIfam" id="TIGR00234"/>
    </source>
</evidence>
<evidence type="ECO:0000256" key="7">
    <source>
        <dbReference type="ARBA" id="ARBA00048248"/>
    </source>
</evidence>
<dbReference type="InterPro" id="IPR002305">
    <property type="entry name" value="aa-tRNA-synth_Ic"/>
</dbReference>
<evidence type="ECO:0000256" key="9">
    <source>
        <dbReference type="PROSITE-ProRule" id="PRU00182"/>
    </source>
</evidence>
<reference evidence="12 13" key="1">
    <citation type="journal article" date="2015" name="Nature">
        <title>rRNA introns, odd ribosomes, and small enigmatic genomes across a large radiation of phyla.</title>
        <authorList>
            <person name="Brown C.T."/>
            <person name="Hug L.A."/>
            <person name="Thomas B.C."/>
            <person name="Sharon I."/>
            <person name="Castelle C.J."/>
            <person name="Singh A."/>
            <person name="Wilkins M.J."/>
            <person name="Williams K.H."/>
            <person name="Banfield J.F."/>
        </authorList>
    </citation>
    <scope>NUCLEOTIDE SEQUENCE [LARGE SCALE GENOMIC DNA]</scope>
</reference>
<dbReference type="InterPro" id="IPR002307">
    <property type="entry name" value="Tyr-tRNA-ligase"/>
</dbReference>
<evidence type="ECO:0000259" key="11">
    <source>
        <dbReference type="Pfam" id="PF01479"/>
    </source>
</evidence>
<evidence type="ECO:0000313" key="13">
    <source>
        <dbReference type="Proteomes" id="UP000034778"/>
    </source>
</evidence>
<keyword evidence="9" id="KW-0694">RNA-binding</keyword>
<dbReference type="CDD" id="cd00165">
    <property type="entry name" value="S4"/>
    <property type="match status" value="1"/>
</dbReference>
<organism evidence="12 13">
    <name type="scientific">Candidatus Woesebacteria bacterium GW2011_GWB1_33_22</name>
    <dbReference type="NCBI Taxonomy" id="1618566"/>
    <lineage>
        <taxon>Bacteria</taxon>
        <taxon>Candidatus Woeseibacteriota</taxon>
    </lineage>
</organism>
<dbReference type="PANTHER" id="PTHR11766:SF1">
    <property type="entry name" value="TYROSINE--TRNA LIGASE"/>
    <property type="match status" value="1"/>
</dbReference>
<dbReference type="STRING" id="1618566.UR35_C0002G0040"/>
<name>A0A0G0CP99_9BACT</name>
<feature type="domain" description="RNA-binding S4" evidence="11">
    <location>
        <begin position="344"/>
        <end position="378"/>
    </location>
</feature>
<dbReference type="Pfam" id="PF01479">
    <property type="entry name" value="S4"/>
    <property type="match status" value="1"/>
</dbReference>
<keyword evidence="3 10" id="KW-0547">Nucleotide-binding</keyword>
<dbReference type="PRINTS" id="PR01040">
    <property type="entry name" value="TRNASYNTHTYR"/>
</dbReference>
<dbReference type="PANTHER" id="PTHR11766">
    <property type="entry name" value="TYROSYL-TRNA SYNTHETASE"/>
    <property type="match status" value="1"/>
</dbReference>
<dbReference type="SUPFAM" id="SSF55174">
    <property type="entry name" value="Alpha-L RNA-binding motif"/>
    <property type="match status" value="1"/>
</dbReference>
<accession>A0A0G0CP99</accession>
<dbReference type="GO" id="GO:0004831">
    <property type="term" value="F:tyrosine-tRNA ligase activity"/>
    <property type="evidence" value="ECO:0007669"/>
    <property type="project" value="UniProtKB-UniRule"/>
</dbReference>
<evidence type="ECO:0000256" key="1">
    <source>
        <dbReference type="ARBA" id="ARBA00013160"/>
    </source>
</evidence>
<dbReference type="Gene3D" id="3.10.290.10">
    <property type="entry name" value="RNA-binding S4 domain"/>
    <property type="match status" value="1"/>
</dbReference>
<sequence length="389" mass="44087">MNMNLTINEVLTRRVTNIIPNKQKLEELLKSKKKLNVYLGIDPTATRIHIGHALALRKLQEFVELGHNVTFLIGDFTALIGDTSDKDTERPVLSYQEIRENFKTYKKQASKILDFSKVKVKFNSSWLSKLKFAEIIKLCQEFSFADFAGRELIKKRLNDKKRVGLHEALYPVMQGYDSYILDTDIQIGGADQTFNMQAGRELQSKLRGKESFVLVTGYLTGTDGRKMSKSWGNAIWLSDSADEMYGKVMSIPDELIIEYFENVTNTSEAKIKDIAKALKSGVNPIELKKELAFAITRQLHSIRVATKAKNTFEKSFKTKNPEYLLGIKMMKSLIETIAPFTSLKSLSDAKRLIQQGAIKINGDVVTDLNYKIKKGDKIKIGKKIFGKLV</sequence>
<evidence type="ECO:0000256" key="10">
    <source>
        <dbReference type="RuleBase" id="RU363036"/>
    </source>
</evidence>
<evidence type="ECO:0000256" key="3">
    <source>
        <dbReference type="ARBA" id="ARBA00022741"/>
    </source>
</evidence>
<dbReference type="SUPFAM" id="SSF52374">
    <property type="entry name" value="Nucleotidylyl transferase"/>
    <property type="match status" value="1"/>
</dbReference>
<comment type="caution">
    <text evidence="12">The sequence shown here is derived from an EMBL/GenBank/DDBJ whole genome shotgun (WGS) entry which is preliminary data.</text>
</comment>
<dbReference type="GO" id="GO:0003723">
    <property type="term" value="F:RNA binding"/>
    <property type="evidence" value="ECO:0007669"/>
    <property type="project" value="UniProtKB-KW"/>
</dbReference>
<dbReference type="GO" id="GO:0005524">
    <property type="term" value="F:ATP binding"/>
    <property type="evidence" value="ECO:0007669"/>
    <property type="project" value="UniProtKB-KW"/>
</dbReference>
<dbReference type="AlphaFoldDB" id="A0A0G0CP99"/>
<evidence type="ECO:0000256" key="5">
    <source>
        <dbReference type="ARBA" id="ARBA00022917"/>
    </source>
</evidence>
<proteinExistence type="inferred from homology"/>
<dbReference type="NCBIfam" id="TIGR00234">
    <property type="entry name" value="tyrS"/>
    <property type="match status" value="1"/>
</dbReference>
<evidence type="ECO:0000256" key="2">
    <source>
        <dbReference type="ARBA" id="ARBA00022598"/>
    </source>
</evidence>
<comment type="catalytic activity">
    <reaction evidence="7">
        <text>tRNA(Tyr) + L-tyrosine + ATP = L-tyrosyl-tRNA(Tyr) + AMP + diphosphate + H(+)</text>
        <dbReference type="Rhea" id="RHEA:10220"/>
        <dbReference type="Rhea" id="RHEA-COMP:9706"/>
        <dbReference type="Rhea" id="RHEA-COMP:9707"/>
        <dbReference type="ChEBI" id="CHEBI:15378"/>
        <dbReference type="ChEBI" id="CHEBI:30616"/>
        <dbReference type="ChEBI" id="CHEBI:33019"/>
        <dbReference type="ChEBI" id="CHEBI:58315"/>
        <dbReference type="ChEBI" id="CHEBI:78442"/>
        <dbReference type="ChEBI" id="CHEBI:78536"/>
        <dbReference type="ChEBI" id="CHEBI:456215"/>
        <dbReference type="EC" id="6.1.1.1"/>
    </reaction>
</comment>
<dbReference type="InterPro" id="IPR036986">
    <property type="entry name" value="S4_RNA-bd_sf"/>
</dbReference>